<name>A0A5B2TIN2_9PROT</name>
<dbReference type="AlphaFoldDB" id="A0A5B2TIN2"/>
<protein>
    <recommendedName>
        <fullName evidence="3">Co-chaperonin GroES</fullName>
    </recommendedName>
    <alternativeName>
        <fullName evidence="3">10 kDa chaperonin</fullName>
    </alternativeName>
    <alternativeName>
        <fullName evidence="3">Chaperonin-10</fullName>
        <shortName evidence="3">Cpn10</shortName>
    </alternativeName>
</protein>
<evidence type="ECO:0000256" key="4">
    <source>
        <dbReference type="RuleBase" id="RU000535"/>
    </source>
</evidence>
<dbReference type="NCBIfam" id="NF001533">
    <property type="entry name" value="PRK00364.2-4"/>
    <property type="match status" value="1"/>
</dbReference>
<sequence length="96" mass="10361">MKFRPLHDRVVVRRLTAEEKTAGGIIIPDTAKEKPMEGEIVAVGSGARNEKGDVVALDVKVGDRVLFGKWSGTEVKISGEELLIMKESDLMGVIAA</sequence>
<dbReference type="Pfam" id="PF00166">
    <property type="entry name" value="Cpn10"/>
    <property type="match status" value="1"/>
</dbReference>
<dbReference type="InterPro" id="IPR037124">
    <property type="entry name" value="Chaperonin_GroES_sf"/>
</dbReference>
<comment type="caution">
    <text evidence="5">The sequence shown here is derived from an EMBL/GenBank/DDBJ whole genome shotgun (WGS) entry which is preliminary data.</text>
</comment>
<dbReference type="NCBIfam" id="NF001531">
    <property type="entry name" value="PRK00364.2-2"/>
    <property type="match status" value="1"/>
</dbReference>
<dbReference type="OrthoDB" id="9806791at2"/>
<gene>
    <name evidence="3" type="primary">groES</name>
    <name evidence="3" type="synonym">groS</name>
    <name evidence="5" type="ORF">F0Q34_00995</name>
</gene>
<dbReference type="GO" id="GO:0005524">
    <property type="term" value="F:ATP binding"/>
    <property type="evidence" value="ECO:0007669"/>
    <property type="project" value="InterPro"/>
</dbReference>
<keyword evidence="3" id="KW-0963">Cytoplasm</keyword>
<comment type="subunit">
    <text evidence="3">Heptamer of 7 subunits arranged in a ring. Interacts with the chaperonin GroEL.</text>
</comment>
<dbReference type="NCBIfam" id="NF001527">
    <property type="entry name" value="PRK00364.1-2"/>
    <property type="match status" value="1"/>
</dbReference>
<dbReference type="GO" id="GO:0044183">
    <property type="term" value="F:protein folding chaperone"/>
    <property type="evidence" value="ECO:0007669"/>
    <property type="project" value="InterPro"/>
</dbReference>
<evidence type="ECO:0000256" key="1">
    <source>
        <dbReference type="ARBA" id="ARBA00006975"/>
    </source>
</evidence>
<dbReference type="RefSeq" id="WP_149810279.1">
    <property type="nucleotide sequence ID" value="NZ_VUKA01000001.1"/>
</dbReference>
<dbReference type="PRINTS" id="PR00297">
    <property type="entry name" value="CHAPERONIN10"/>
</dbReference>
<keyword evidence="2 3" id="KW-0143">Chaperone</keyword>
<dbReference type="NCBIfam" id="NF001529">
    <property type="entry name" value="PRK00364.1-5"/>
    <property type="match status" value="1"/>
</dbReference>
<dbReference type="CDD" id="cd00320">
    <property type="entry name" value="cpn10"/>
    <property type="match status" value="1"/>
</dbReference>
<reference evidence="5 6" key="1">
    <citation type="journal article" date="2015" name="Int. J. Syst. Evol. Microbiol.">
        <title>Roseomonas oryzae sp. nov., isolated from paddy rhizosphere soil.</title>
        <authorList>
            <person name="Ramaprasad E.V."/>
            <person name="Sasikala Ch."/>
            <person name="Ramana Ch.V."/>
        </authorList>
    </citation>
    <scope>NUCLEOTIDE SEQUENCE [LARGE SCALE GENOMIC DNA]</scope>
    <source>
        <strain evidence="5 6">KCTC 42542</strain>
    </source>
</reference>
<dbReference type="Gene3D" id="2.30.33.40">
    <property type="entry name" value="GroES chaperonin"/>
    <property type="match status" value="1"/>
</dbReference>
<dbReference type="NCBIfam" id="NF001534">
    <property type="entry name" value="PRK00364.2-5"/>
    <property type="match status" value="1"/>
</dbReference>
<dbReference type="GO" id="GO:0051082">
    <property type="term" value="F:unfolded protein binding"/>
    <property type="evidence" value="ECO:0007669"/>
    <property type="project" value="TreeGrafter"/>
</dbReference>
<dbReference type="SUPFAM" id="SSF50129">
    <property type="entry name" value="GroES-like"/>
    <property type="match status" value="1"/>
</dbReference>
<organism evidence="5 6">
    <name type="scientific">Teichococcus oryzae</name>
    <dbReference type="NCBI Taxonomy" id="1608942"/>
    <lineage>
        <taxon>Bacteria</taxon>
        <taxon>Pseudomonadati</taxon>
        <taxon>Pseudomonadota</taxon>
        <taxon>Alphaproteobacteria</taxon>
        <taxon>Acetobacterales</taxon>
        <taxon>Roseomonadaceae</taxon>
        <taxon>Roseomonas</taxon>
    </lineage>
</organism>
<dbReference type="FunFam" id="2.30.33.40:FF:000001">
    <property type="entry name" value="10 kDa chaperonin"/>
    <property type="match status" value="1"/>
</dbReference>
<evidence type="ECO:0000313" key="6">
    <source>
        <dbReference type="Proteomes" id="UP000322110"/>
    </source>
</evidence>
<dbReference type="PROSITE" id="PS00681">
    <property type="entry name" value="CHAPERONINS_CPN10"/>
    <property type="match status" value="1"/>
</dbReference>
<dbReference type="Proteomes" id="UP000322110">
    <property type="component" value="Unassembled WGS sequence"/>
</dbReference>
<comment type="function">
    <text evidence="3 4">Together with the chaperonin GroEL, plays an essential role in assisting protein folding. The GroEL-GroES system forms a nano-cage that allows encapsulation of the non-native substrate proteins and provides a physical environment optimized to promote and accelerate protein folding. GroES binds to the apical surface of the GroEL ring, thereby capping the opening of the GroEL channel.</text>
</comment>
<dbReference type="PANTHER" id="PTHR10772:SF58">
    <property type="entry name" value="CO-CHAPERONIN GROES"/>
    <property type="match status" value="1"/>
</dbReference>
<dbReference type="InterPro" id="IPR018369">
    <property type="entry name" value="Chaprnonin_Cpn10_CS"/>
</dbReference>
<proteinExistence type="inferred from homology"/>
<evidence type="ECO:0000256" key="3">
    <source>
        <dbReference type="HAMAP-Rule" id="MF_00580"/>
    </source>
</evidence>
<dbReference type="GO" id="GO:0005737">
    <property type="term" value="C:cytoplasm"/>
    <property type="evidence" value="ECO:0007669"/>
    <property type="project" value="UniProtKB-SubCell"/>
</dbReference>
<dbReference type="InterPro" id="IPR011032">
    <property type="entry name" value="GroES-like_sf"/>
</dbReference>
<dbReference type="PANTHER" id="PTHR10772">
    <property type="entry name" value="10 KDA HEAT SHOCK PROTEIN"/>
    <property type="match status" value="1"/>
</dbReference>
<evidence type="ECO:0000313" key="5">
    <source>
        <dbReference type="EMBL" id="KAA2214342.1"/>
    </source>
</evidence>
<comment type="subcellular location">
    <subcellularLocation>
        <location evidence="3">Cytoplasm</location>
    </subcellularLocation>
</comment>
<dbReference type="SMART" id="SM00883">
    <property type="entry name" value="Cpn10"/>
    <property type="match status" value="1"/>
</dbReference>
<dbReference type="HAMAP" id="MF_00580">
    <property type="entry name" value="CH10"/>
    <property type="match status" value="1"/>
</dbReference>
<evidence type="ECO:0000256" key="2">
    <source>
        <dbReference type="ARBA" id="ARBA00023186"/>
    </source>
</evidence>
<keyword evidence="6" id="KW-1185">Reference proteome</keyword>
<comment type="similarity">
    <text evidence="1 3 4">Belongs to the GroES chaperonin family.</text>
</comment>
<accession>A0A5B2TIN2</accession>
<dbReference type="InterPro" id="IPR020818">
    <property type="entry name" value="Chaperonin_GroES"/>
</dbReference>
<dbReference type="EMBL" id="VUKA01000001">
    <property type="protein sequence ID" value="KAA2214342.1"/>
    <property type="molecule type" value="Genomic_DNA"/>
</dbReference>
<dbReference type="GO" id="GO:0046872">
    <property type="term" value="F:metal ion binding"/>
    <property type="evidence" value="ECO:0007669"/>
    <property type="project" value="TreeGrafter"/>
</dbReference>
<dbReference type="GO" id="GO:0051087">
    <property type="term" value="F:protein-folding chaperone binding"/>
    <property type="evidence" value="ECO:0007669"/>
    <property type="project" value="TreeGrafter"/>
</dbReference>